<reference evidence="8 9" key="1">
    <citation type="submission" date="2024-02" db="EMBL/GenBank/DDBJ databases">
        <title>Roseibium algae sp. nov., isolated from marine alga (Grateloupia sp.), showing potential in myo-inositol conversion.</title>
        <authorList>
            <person name="Wang Y."/>
        </authorList>
    </citation>
    <scope>NUCLEOTIDE SEQUENCE [LARGE SCALE GENOMIC DNA]</scope>
    <source>
        <strain evidence="8 9">H3510</strain>
    </source>
</reference>
<accession>A0ABU8TM05</accession>
<name>A0ABU8TM05_9HYPH</name>
<sequence length="139" mass="14879">MKSKIPAGIAALMLLTGLLWRFIEAQPETTEDFGTPLVKVEVPKLQGEAKAGKGLFNGNCASCHGANAAGREGVAPPLVHRIYEPSHHSDGAFVIAALQGVRAHHWPFGDMPKVEGVTQEDVVKIIAYVRALQKANGIF</sequence>
<evidence type="ECO:0000256" key="3">
    <source>
        <dbReference type="ARBA" id="ARBA00022723"/>
    </source>
</evidence>
<evidence type="ECO:0000256" key="5">
    <source>
        <dbReference type="ARBA" id="ARBA00023004"/>
    </source>
</evidence>
<dbReference type="InterPro" id="IPR036909">
    <property type="entry name" value="Cyt_c-like_dom_sf"/>
</dbReference>
<dbReference type="Pfam" id="PF00034">
    <property type="entry name" value="Cytochrom_C"/>
    <property type="match status" value="1"/>
</dbReference>
<dbReference type="Gene3D" id="1.10.760.10">
    <property type="entry name" value="Cytochrome c-like domain"/>
    <property type="match status" value="1"/>
</dbReference>
<keyword evidence="2 6" id="KW-0349">Heme</keyword>
<feature type="domain" description="Cytochrome c" evidence="7">
    <location>
        <begin position="47"/>
        <end position="133"/>
    </location>
</feature>
<evidence type="ECO:0000313" key="8">
    <source>
        <dbReference type="EMBL" id="MEJ8474630.1"/>
    </source>
</evidence>
<keyword evidence="9" id="KW-1185">Reference proteome</keyword>
<dbReference type="PANTHER" id="PTHR37823:SF1">
    <property type="entry name" value="CYTOCHROME C-553-LIKE"/>
    <property type="match status" value="1"/>
</dbReference>
<keyword evidence="4" id="KW-0249">Electron transport</keyword>
<evidence type="ECO:0000256" key="4">
    <source>
        <dbReference type="ARBA" id="ARBA00022982"/>
    </source>
</evidence>
<protein>
    <submittedName>
        <fullName evidence="8">Cytochrome c</fullName>
    </submittedName>
</protein>
<keyword evidence="3 6" id="KW-0479">Metal-binding</keyword>
<dbReference type="Proteomes" id="UP001385499">
    <property type="component" value="Unassembled WGS sequence"/>
</dbReference>
<keyword evidence="5 6" id="KW-0408">Iron</keyword>
<proteinExistence type="predicted"/>
<dbReference type="SUPFAM" id="SSF46626">
    <property type="entry name" value="Cytochrome c"/>
    <property type="match status" value="1"/>
</dbReference>
<keyword evidence="1" id="KW-0813">Transport</keyword>
<evidence type="ECO:0000313" key="9">
    <source>
        <dbReference type="Proteomes" id="UP001385499"/>
    </source>
</evidence>
<dbReference type="PANTHER" id="PTHR37823">
    <property type="entry name" value="CYTOCHROME C-553-LIKE"/>
    <property type="match status" value="1"/>
</dbReference>
<evidence type="ECO:0000256" key="1">
    <source>
        <dbReference type="ARBA" id="ARBA00022448"/>
    </source>
</evidence>
<dbReference type="InterPro" id="IPR009056">
    <property type="entry name" value="Cyt_c-like_dom"/>
</dbReference>
<dbReference type="RefSeq" id="WP_340274391.1">
    <property type="nucleotide sequence ID" value="NZ_JBAKIA010000006.1"/>
</dbReference>
<dbReference type="PROSITE" id="PS51007">
    <property type="entry name" value="CYTC"/>
    <property type="match status" value="1"/>
</dbReference>
<evidence type="ECO:0000256" key="6">
    <source>
        <dbReference type="PROSITE-ProRule" id="PRU00433"/>
    </source>
</evidence>
<organism evidence="8 9">
    <name type="scientific">Roseibium algae</name>
    <dbReference type="NCBI Taxonomy" id="3123038"/>
    <lineage>
        <taxon>Bacteria</taxon>
        <taxon>Pseudomonadati</taxon>
        <taxon>Pseudomonadota</taxon>
        <taxon>Alphaproteobacteria</taxon>
        <taxon>Hyphomicrobiales</taxon>
        <taxon>Stappiaceae</taxon>
        <taxon>Roseibium</taxon>
    </lineage>
</organism>
<dbReference type="InterPro" id="IPR051811">
    <property type="entry name" value="Cytochrome_c550/c551-like"/>
</dbReference>
<evidence type="ECO:0000256" key="2">
    <source>
        <dbReference type="ARBA" id="ARBA00022617"/>
    </source>
</evidence>
<comment type="caution">
    <text evidence="8">The sequence shown here is derived from an EMBL/GenBank/DDBJ whole genome shotgun (WGS) entry which is preliminary data.</text>
</comment>
<dbReference type="EMBL" id="JBAKIA010000006">
    <property type="protein sequence ID" value="MEJ8474630.1"/>
    <property type="molecule type" value="Genomic_DNA"/>
</dbReference>
<gene>
    <name evidence="8" type="ORF">V6575_11085</name>
</gene>
<evidence type="ECO:0000259" key="7">
    <source>
        <dbReference type="PROSITE" id="PS51007"/>
    </source>
</evidence>